<dbReference type="GO" id="GO:0008616">
    <property type="term" value="P:tRNA queuosine(34) biosynthetic process"/>
    <property type="evidence" value="ECO:0007669"/>
    <property type="project" value="UniProtKB-KW"/>
</dbReference>
<dbReference type="InterPro" id="IPR017896">
    <property type="entry name" value="4Fe4S_Fe-S-bd"/>
</dbReference>
<dbReference type="NCBIfam" id="TIGR00276">
    <property type="entry name" value="tRNA epoxyqueuosine(34) reductase QueG"/>
    <property type="match status" value="1"/>
</dbReference>
<evidence type="ECO:0000256" key="8">
    <source>
        <dbReference type="ARBA" id="ARBA00023014"/>
    </source>
</evidence>
<dbReference type="PANTHER" id="PTHR30002:SF4">
    <property type="entry name" value="EPOXYQUEUOSINE REDUCTASE"/>
    <property type="match status" value="1"/>
</dbReference>
<keyword evidence="1" id="KW-0004">4Fe-4S</keyword>
<evidence type="ECO:0000256" key="6">
    <source>
        <dbReference type="ARBA" id="ARBA00023002"/>
    </source>
</evidence>
<reference evidence="10 11" key="1">
    <citation type="submission" date="2013-01" db="EMBL/GenBank/DDBJ databases">
        <authorList>
            <person name="Harkins D.M."/>
            <person name="Durkin A.S."/>
            <person name="Brinkac L.M."/>
            <person name="Haft D.H."/>
            <person name="Selengut J.D."/>
            <person name="Sanka R."/>
            <person name="DePew J."/>
            <person name="Purushe J."/>
            <person name="Picardeau M."/>
            <person name="Werts C."/>
            <person name="Goarant C."/>
            <person name="Vinetz J.M."/>
            <person name="Sutton G.G."/>
            <person name="Nierman W.C."/>
            <person name="Fouts D.E."/>
        </authorList>
    </citation>
    <scope>NUCLEOTIDE SEQUENCE [LARGE SCALE GENOMIC DNA]</scope>
    <source>
        <strain evidence="10 11">200701872</strain>
    </source>
</reference>
<comment type="caution">
    <text evidence="10">The sequence shown here is derived from an EMBL/GenBank/DDBJ whole genome shotgun (WGS) entry which is preliminary data.</text>
</comment>
<protein>
    <submittedName>
        <fullName evidence="10">Epoxyqueuosine reductase</fullName>
        <ecNumber evidence="10">1.-.-.-</ecNumber>
    </submittedName>
</protein>
<keyword evidence="5" id="KW-0671">Queuosine biosynthesis</keyword>
<evidence type="ECO:0000256" key="1">
    <source>
        <dbReference type="ARBA" id="ARBA00022485"/>
    </source>
</evidence>
<dbReference type="PROSITE" id="PS00198">
    <property type="entry name" value="4FE4S_FER_1"/>
    <property type="match status" value="1"/>
</dbReference>
<dbReference type="GO" id="GO:0052693">
    <property type="term" value="F:epoxyqueuosine reductase activity"/>
    <property type="evidence" value="ECO:0007669"/>
    <property type="project" value="TreeGrafter"/>
</dbReference>
<keyword evidence="6 10" id="KW-0560">Oxidoreductase</keyword>
<evidence type="ECO:0000256" key="4">
    <source>
        <dbReference type="ARBA" id="ARBA00022723"/>
    </source>
</evidence>
<evidence type="ECO:0000313" key="10">
    <source>
        <dbReference type="EMBL" id="EMP08274.1"/>
    </source>
</evidence>
<dbReference type="EC" id="1.-.-.-" evidence="10"/>
<dbReference type="InterPro" id="IPR013542">
    <property type="entry name" value="QueG_DUF1730"/>
</dbReference>
<dbReference type="PANTHER" id="PTHR30002">
    <property type="entry name" value="EPOXYQUEUOSINE REDUCTASE"/>
    <property type="match status" value="1"/>
</dbReference>
<organism evidence="10 11">
    <name type="scientific">Leptospira interrogans serovar Pyrogenes str. 200701872</name>
    <dbReference type="NCBI Taxonomy" id="1193029"/>
    <lineage>
        <taxon>Bacteria</taxon>
        <taxon>Pseudomonadati</taxon>
        <taxon>Spirochaetota</taxon>
        <taxon>Spirochaetia</taxon>
        <taxon>Leptospirales</taxon>
        <taxon>Leptospiraceae</taxon>
        <taxon>Leptospira</taxon>
    </lineage>
</organism>
<evidence type="ECO:0000259" key="9">
    <source>
        <dbReference type="PROSITE" id="PS51379"/>
    </source>
</evidence>
<keyword evidence="2" id="KW-0963">Cytoplasm</keyword>
<dbReference type="Pfam" id="PF13484">
    <property type="entry name" value="Fer4_16"/>
    <property type="match status" value="1"/>
</dbReference>
<proteinExistence type="predicted"/>
<dbReference type="GO" id="GO:0051539">
    <property type="term" value="F:4 iron, 4 sulfur cluster binding"/>
    <property type="evidence" value="ECO:0007669"/>
    <property type="project" value="UniProtKB-KW"/>
</dbReference>
<dbReference type="Proteomes" id="UP000012117">
    <property type="component" value="Unassembled WGS sequence"/>
</dbReference>
<evidence type="ECO:0000256" key="7">
    <source>
        <dbReference type="ARBA" id="ARBA00023004"/>
    </source>
</evidence>
<dbReference type="InterPro" id="IPR004453">
    <property type="entry name" value="QueG"/>
</dbReference>
<keyword evidence="3" id="KW-0819">tRNA processing</keyword>
<dbReference type="SUPFAM" id="SSF46548">
    <property type="entry name" value="alpha-helical ferredoxin"/>
    <property type="match status" value="1"/>
</dbReference>
<evidence type="ECO:0000313" key="11">
    <source>
        <dbReference type="Proteomes" id="UP000012117"/>
    </source>
</evidence>
<evidence type="ECO:0000256" key="5">
    <source>
        <dbReference type="ARBA" id="ARBA00022785"/>
    </source>
</evidence>
<dbReference type="AlphaFoldDB" id="M7ABS0"/>
<evidence type="ECO:0000256" key="3">
    <source>
        <dbReference type="ARBA" id="ARBA00022694"/>
    </source>
</evidence>
<keyword evidence="7" id="KW-0408">Iron</keyword>
<dbReference type="GO" id="GO:0046872">
    <property type="term" value="F:metal ion binding"/>
    <property type="evidence" value="ECO:0007669"/>
    <property type="project" value="UniProtKB-KW"/>
</dbReference>
<keyword evidence="4" id="KW-0479">Metal-binding</keyword>
<dbReference type="Pfam" id="PF08331">
    <property type="entry name" value="QueG_DUF1730"/>
    <property type="match status" value="1"/>
</dbReference>
<dbReference type="Gene3D" id="3.30.70.20">
    <property type="match status" value="1"/>
</dbReference>
<dbReference type="EMBL" id="AKWN02000150">
    <property type="protein sequence ID" value="EMP08274.1"/>
    <property type="molecule type" value="Genomic_DNA"/>
</dbReference>
<dbReference type="PROSITE" id="PS51379">
    <property type="entry name" value="4FE4S_FER_2"/>
    <property type="match status" value="1"/>
</dbReference>
<evidence type="ECO:0000256" key="2">
    <source>
        <dbReference type="ARBA" id="ARBA00022490"/>
    </source>
</evidence>
<name>M7ABS0_LEPIR</name>
<feature type="domain" description="4Fe-4S ferredoxin-type" evidence="9">
    <location>
        <begin position="253"/>
        <end position="283"/>
    </location>
</feature>
<dbReference type="InterPro" id="IPR017900">
    <property type="entry name" value="4Fe4S_Fe_S_CS"/>
</dbReference>
<gene>
    <name evidence="10" type="primary">queG</name>
    <name evidence="10" type="ORF">LEP1GSC124_2107</name>
</gene>
<keyword evidence="8" id="KW-0411">Iron-sulfur</keyword>
<accession>M7ABS0</accession>
<sequence>MICLENLRLFLRVRCSEGFEVAKFMFVDDRVSRAAVIKSEREMEIGGFAKIVKSLRVKLEFSDNSFAYSIYIHFMIESKEIISEFKTLIEGSGFDLYGICEANIPEEDRENILLWVKEHKHGNMEWYPKNMDLRLDFKNLGFDPQSVIVLGAIYNDPEYEKIRSGMTFQFSKYAVGEDYHRVLRKHAKPLIKALQKKYPNHHFRQGVDSLPVPEKVLARLAGLGWKGKNTNLIHPEIGSFFFITVILTDLPIYTTQVQIKDRCGTCTACIDACPTGALKPYQIDAGKCISHHTLEDGSEEIPDTYGWLVGCDICQDVCPWNRVKAFKKGIRTGLEEFKVRSYLKENPESILTLNEQEFEKTFSDSAISRMNFKMYQRNVNKLKNKI</sequence>